<sequence length="407" mass="47032">MEETRNAPFSNGEDRISRTSFPEDEEYDERFVYFVDLVFILHDDSDIQRFSLCWHSFRYDDIMTRHVNRWMVHSIKHNVQEMAIYNTDRHLAYAIPHQLLNCKSLTKLQMQMYRVLEYVDTTLPKSMCLPRLKFLWLGGFSIANVELSKRLFSSCPALETLVIANSDIQTDDLRNLIVDSLSLKKFNYFNHYVHLLPHNNTMPTTIKLCAPNLEEFNCLSSLTQDWYLENCSPLSRVDFDIILKAMEDESAEAYLKLPSAEKDVYAKRMMKYLGAVYMVEKMRLSAGFLESNLAVIGDDWEAGLSLPGMLSHLEYVSIEEVEGCDAELKLLSFLLKNAKVLKKLALHPRSAIDSPDSVRKQFQSRLRALPRASPHIIMHWPATKRTEHTLKFSKGGFGISALGEWNL</sequence>
<keyword evidence="3" id="KW-1185">Reference proteome</keyword>
<dbReference type="Pfam" id="PF08387">
    <property type="entry name" value="FBD"/>
    <property type="match status" value="1"/>
</dbReference>
<gene>
    <name evidence="2" type="ORF">C5167_043638</name>
</gene>
<reference evidence="2 3" key="1">
    <citation type="journal article" date="2018" name="Science">
        <title>The opium poppy genome and morphinan production.</title>
        <authorList>
            <person name="Guo L."/>
            <person name="Winzer T."/>
            <person name="Yang X."/>
            <person name="Li Y."/>
            <person name="Ning Z."/>
            <person name="He Z."/>
            <person name="Teodor R."/>
            <person name="Lu Y."/>
            <person name="Bowser T.A."/>
            <person name="Graham I.A."/>
            <person name="Ye K."/>
        </authorList>
    </citation>
    <scope>NUCLEOTIDE SEQUENCE [LARGE SCALE GENOMIC DNA]</scope>
    <source>
        <strain evidence="3">cv. HN1</strain>
        <tissue evidence="2">Leaves</tissue>
    </source>
</reference>
<proteinExistence type="predicted"/>
<dbReference type="Proteomes" id="UP000316621">
    <property type="component" value="Chromosome 10"/>
</dbReference>
<dbReference type="Pfam" id="PF24758">
    <property type="entry name" value="LRR_At5g56370"/>
    <property type="match status" value="1"/>
</dbReference>
<dbReference type="InterPro" id="IPR055411">
    <property type="entry name" value="LRR_FXL15/At3g58940/PEG3-like"/>
</dbReference>
<accession>A0A4Y7L8R2</accession>
<dbReference type="PANTHER" id="PTHR31900:SF30">
    <property type="entry name" value="SUPERFAMILY PROTEIN, PUTATIVE-RELATED"/>
    <property type="match status" value="1"/>
</dbReference>
<dbReference type="PANTHER" id="PTHR31900">
    <property type="entry name" value="F-BOX/RNI SUPERFAMILY PROTEIN-RELATED"/>
    <property type="match status" value="1"/>
</dbReference>
<dbReference type="InterPro" id="IPR006566">
    <property type="entry name" value="FBD"/>
</dbReference>
<dbReference type="AlphaFoldDB" id="A0A4Y7L8R2"/>
<evidence type="ECO:0000313" key="3">
    <source>
        <dbReference type="Proteomes" id="UP000316621"/>
    </source>
</evidence>
<protein>
    <recommendedName>
        <fullName evidence="1">FBD domain-containing protein</fullName>
    </recommendedName>
</protein>
<evidence type="ECO:0000313" key="2">
    <source>
        <dbReference type="EMBL" id="RZC81062.1"/>
    </source>
</evidence>
<feature type="domain" description="FBD" evidence="1">
    <location>
        <begin position="307"/>
        <end position="377"/>
    </location>
</feature>
<evidence type="ECO:0000259" key="1">
    <source>
        <dbReference type="SMART" id="SM00579"/>
    </source>
</evidence>
<dbReference type="SUPFAM" id="SSF52047">
    <property type="entry name" value="RNI-like"/>
    <property type="match status" value="1"/>
</dbReference>
<dbReference type="EMBL" id="CM010724">
    <property type="protein sequence ID" value="RZC81062.1"/>
    <property type="molecule type" value="Genomic_DNA"/>
</dbReference>
<dbReference type="InterPro" id="IPR032675">
    <property type="entry name" value="LRR_dom_sf"/>
</dbReference>
<dbReference type="SMART" id="SM00579">
    <property type="entry name" value="FBD"/>
    <property type="match status" value="1"/>
</dbReference>
<organism evidence="2 3">
    <name type="scientific">Papaver somniferum</name>
    <name type="common">Opium poppy</name>
    <dbReference type="NCBI Taxonomy" id="3469"/>
    <lineage>
        <taxon>Eukaryota</taxon>
        <taxon>Viridiplantae</taxon>
        <taxon>Streptophyta</taxon>
        <taxon>Embryophyta</taxon>
        <taxon>Tracheophyta</taxon>
        <taxon>Spermatophyta</taxon>
        <taxon>Magnoliopsida</taxon>
        <taxon>Ranunculales</taxon>
        <taxon>Papaveraceae</taxon>
        <taxon>Papaveroideae</taxon>
        <taxon>Papaver</taxon>
    </lineage>
</organism>
<dbReference type="Gene3D" id="3.80.10.10">
    <property type="entry name" value="Ribonuclease Inhibitor"/>
    <property type="match status" value="1"/>
</dbReference>
<dbReference type="Gramene" id="RZC81062">
    <property type="protein sequence ID" value="RZC81062"/>
    <property type="gene ID" value="C5167_043638"/>
</dbReference>
<dbReference type="InterPro" id="IPR050232">
    <property type="entry name" value="FBL13/AtMIF1-like"/>
</dbReference>
<name>A0A4Y7L8R2_PAPSO</name>